<dbReference type="EMBL" id="MOAM01000028">
    <property type="protein sequence ID" value="ROL66626.1"/>
    <property type="molecule type" value="Genomic_DNA"/>
</dbReference>
<dbReference type="RefSeq" id="WP_123567273.1">
    <property type="nucleotide sequence ID" value="NZ_MOAM01000028.1"/>
</dbReference>
<accession>A0A423D4Y3</accession>
<evidence type="ECO:0000256" key="1">
    <source>
        <dbReference type="SAM" id="Coils"/>
    </source>
</evidence>
<name>A0A423D4Y3_9PSED</name>
<dbReference type="Gene3D" id="1.10.357.10">
    <property type="entry name" value="Tetracycline Repressor, domain 2"/>
    <property type="match status" value="1"/>
</dbReference>
<proteinExistence type="predicted"/>
<comment type="caution">
    <text evidence="2">The sequence shown here is derived from an EMBL/GenBank/DDBJ whole genome shotgun (WGS) entry which is preliminary data.</text>
</comment>
<organism evidence="2 3">
    <name type="scientific">Pseudomonas vranovensis</name>
    <dbReference type="NCBI Taxonomy" id="321661"/>
    <lineage>
        <taxon>Bacteria</taxon>
        <taxon>Pseudomonadati</taxon>
        <taxon>Pseudomonadota</taxon>
        <taxon>Gammaproteobacteria</taxon>
        <taxon>Pseudomonadales</taxon>
        <taxon>Pseudomonadaceae</taxon>
        <taxon>Pseudomonas</taxon>
    </lineage>
</organism>
<gene>
    <name evidence="2" type="ORF">BHU25_20830</name>
</gene>
<keyword evidence="3" id="KW-1185">Reference proteome</keyword>
<protein>
    <submittedName>
        <fullName evidence="2">Uncharacterized protein</fullName>
    </submittedName>
</protein>
<evidence type="ECO:0000313" key="2">
    <source>
        <dbReference type="EMBL" id="ROL66626.1"/>
    </source>
</evidence>
<feature type="coiled-coil region" evidence="1">
    <location>
        <begin position="74"/>
        <end position="101"/>
    </location>
</feature>
<sequence>MNESATRAKLVQIISEHHYSLPGKKLGISELSDRVGITRQAFNRYYGDLKDYAWGRKPLSDLLTGSAPNATELLTQSHTKLVELNEQVETQQAQFVKEKEKLRNGLITSLMNEDILRFSANEIRQSMQQQLLHNEQLLRQVNELKLAAIQSDQGKAEEVPAAPRLIANKIALETNLLNAFSAIHKNDDIDTYELQKEKAIDEVLGKINGLARTTATTVVVFVERYISSFQKFVDSFYLPNGGQTIIVRLPIASSLELKSWMAKVIKPTPIKVYFPMCDAPAIVKAQRAFQFRGIPDFELEMADKFSTLNMSPLMDELCIFRVNQGD</sequence>
<dbReference type="AlphaFoldDB" id="A0A423D4Y3"/>
<keyword evidence="1" id="KW-0175">Coiled coil</keyword>
<reference evidence="2 3" key="1">
    <citation type="submission" date="2016-10" db="EMBL/GenBank/DDBJ databases">
        <title>Comparative genome analysis of multiple Pseudomonas spp. focuses on biocontrol and plant growth promoting traits.</title>
        <authorList>
            <person name="Tao X.-Y."/>
            <person name="Taylor C.G."/>
        </authorList>
    </citation>
    <scope>NUCLEOTIDE SEQUENCE [LARGE SCALE GENOMIC DNA]</scope>
    <source>
        <strain evidence="2 3">15D11</strain>
    </source>
</reference>
<evidence type="ECO:0000313" key="3">
    <source>
        <dbReference type="Proteomes" id="UP000285286"/>
    </source>
</evidence>
<dbReference type="Proteomes" id="UP000285286">
    <property type="component" value="Unassembled WGS sequence"/>
</dbReference>